<evidence type="ECO:0000256" key="1">
    <source>
        <dbReference type="ARBA" id="ARBA00022491"/>
    </source>
</evidence>
<keyword evidence="4" id="KW-0804">Transcription</keyword>
<feature type="DNA-binding region" description="H-T-H motif" evidence="5">
    <location>
        <begin position="31"/>
        <end position="50"/>
    </location>
</feature>
<dbReference type="Gene3D" id="1.10.357.10">
    <property type="entry name" value="Tetracycline Repressor, domain 2"/>
    <property type="match status" value="1"/>
</dbReference>
<dbReference type="InterPro" id="IPR050109">
    <property type="entry name" value="HTH-type_TetR-like_transc_reg"/>
</dbReference>
<reference evidence="7" key="2">
    <citation type="submission" date="2020-09" db="EMBL/GenBank/DDBJ databases">
        <authorList>
            <person name="Sun Q."/>
            <person name="Ohkuma M."/>
        </authorList>
    </citation>
    <scope>NUCLEOTIDE SEQUENCE</scope>
    <source>
        <strain evidence="7">JCM 14371</strain>
    </source>
</reference>
<gene>
    <name evidence="7" type="ORF">GCM10008939_12270</name>
</gene>
<dbReference type="PANTHER" id="PTHR30055:SF175">
    <property type="entry name" value="HTH-TYPE TRANSCRIPTIONAL REPRESSOR KSTR2"/>
    <property type="match status" value="1"/>
</dbReference>
<dbReference type="RefSeq" id="WP_188961403.1">
    <property type="nucleotide sequence ID" value="NZ_BMOE01000003.1"/>
</dbReference>
<dbReference type="PANTHER" id="PTHR30055">
    <property type="entry name" value="HTH-TYPE TRANSCRIPTIONAL REGULATOR RUTR"/>
    <property type="match status" value="1"/>
</dbReference>
<dbReference type="SUPFAM" id="SSF46689">
    <property type="entry name" value="Homeodomain-like"/>
    <property type="match status" value="1"/>
</dbReference>
<dbReference type="InterPro" id="IPR036271">
    <property type="entry name" value="Tet_transcr_reg_TetR-rel_C_sf"/>
</dbReference>
<evidence type="ECO:0000256" key="3">
    <source>
        <dbReference type="ARBA" id="ARBA00023125"/>
    </source>
</evidence>
<accession>A0A917PB81</accession>
<feature type="domain" description="HTH tetR-type" evidence="6">
    <location>
        <begin position="8"/>
        <end position="68"/>
    </location>
</feature>
<dbReference type="Gene3D" id="1.10.10.60">
    <property type="entry name" value="Homeodomain-like"/>
    <property type="match status" value="1"/>
</dbReference>
<dbReference type="Proteomes" id="UP000635726">
    <property type="component" value="Unassembled WGS sequence"/>
</dbReference>
<dbReference type="PRINTS" id="PR00455">
    <property type="entry name" value="HTHTETR"/>
</dbReference>
<keyword evidence="8" id="KW-1185">Reference proteome</keyword>
<dbReference type="InterPro" id="IPR001647">
    <property type="entry name" value="HTH_TetR"/>
</dbReference>
<dbReference type="EMBL" id="BMOE01000003">
    <property type="protein sequence ID" value="GGJ69420.1"/>
    <property type="molecule type" value="Genomic_DNA"/>
</dbReference>
<dbReference type="AlphaFoldDB" id="A0A917PB81"/>
<keyword evidence="3 5" id="KW-0238">DNA-binding</keyword>
<reference evidence="7" key="1">
    <citation type="journal article" date="2014" name="Int. J. Syst. Evol. Microbiol.">
        <title>Complete genome sequence of Corynebacterium casei LMG S-19264T (=DSM 44701T), isolated from a smear-ripened cheese.</title>
        <authorList>
            <consortium name="US DOE Joint Genome Institute (JGI-PGF)"/>
            <person name="Walter F."/>
            <person name="Albersmeier A."/>
            <person name="Kalinowski J."/>
            <person name="Ruckert C."/>
        </authorList>
    </citation>
    <scope>NUCLEOTIDE SEQUENCE</scope>
    <source>
        <strain evidence="7">JCM 14371</strain>
    </source>
</reference>
<keyword evidence="2" id="KW-0805">Transcription regulation</keyword>
<evidence type="ECO:0000259" key="6">
    <source>
        <dbReference type="PROSITE" id="PS50977"/>
    </source>
</evidence>
<name>A0A917PB81_9DEIO</name>
<keyword evidence="1" id="KW-0678">Repressor</keyword>
<dbReference type="PROSITE" id="PS50977">
    <property type="entry name" value="HTH_TETR_2"/>
    <property type="match status" value="1"/>
</dbReference>
<comment type="caution">
    <text evidence="7">The sequence shown here is derived from an EMBL/GenBank/DDBJ whole genome shotgun (WGS) entry which is preliminary data.</text>
</comment>
<dbReference type="GO" id="GO:0003700">
    <property type="term" value="F:DNA-binding transcription factor activity"/>
    <property type="evidence" value="ECO:0007669"/>
    <property type="project" value="TreeGrafter"/>
</dbReference>
<evidence type="ECO:0000313" key="8">
    <source>
        <dbReference type="Proteomes" id="UP000635726"/>
    </source>
</evidence>
<dbReference type="InterPro" id="IPR009057">
    <property type="entry name" value="Homeodomain-like_sf"/>
</dbReference>
<dbReference type="Pfam" id="PF00440">
    <property type="entry name" value="TetR_N"/>
    <property type="match status" value="1"/>
</dbReference>
<evidence type="ECO:0000256" key="4">
    <source>
        <dbReference type="ARBA" id="ARBA00023163"/>
    </source>
</evidence>
<protein>
    <submittedName>
        <fullName evidence="7">TetR family transcriptional regulator</fullName>
    </submittedName>
</protein>
<dbReference type="GO" id="GO:0000976">
    <property type="term" value="F:transcription cis-regulatory region binding"/>
    <property type="evidence" value="ECO:0007669"/>
    <property type="project" value="TreeGrafter"/>
</dbReference>
<evidence type="ECO:0000313" key="7">
    <source>
        <dbReference type="EMBL" id="GGJ69420.1"/>
    </source>
</evidence>
<sequence>MPPRPPATESRERIYHAAARLFSETGYRATSMRDIAAALGMKAGSLYAHISGKEDLLWEIIVRIADEFDEALTPALAPAAPAEDRLRAALEAYVNVIARNIEMSTVLFSEWRHLPPERQTMIRTRRDAVEAVFREILRQGTESGEFSAGTQVNLTAVLALSGANWLPNWYRQDGPLSPQDVADTFVALLLHGILPRTPAPGPR</sequence>
<evidence type="ECO:0000256" key="2">
    <source>
        <dbReference type="ARBA" id="ARBA00023015"/>
    </source>
</evidence>
<dbReference type="Pfam" id="PF17932">
    <property type="entry name" value="TetR_C_24"/>
    <property type="match status" value="1"/>
</dbReference>
<organism evidence="7 8">
    <name type="scientific">Deinococcus aquiradiocola</name>
    <dbReference type="NCBI Taxonomy" id="393059"/>
    <lineage>
        <taxon>Bacteria</taxon>
        <taxon>Thermotogati</taxon>
        <taxon>Deinococcota</taxon>
        <taxon>Deinococci</taxon>
        <taxon>Deinococcales</taxon>
        <taxon>Deinococcaceae</taxon>
        <taxon>Deinococcus</taxon>
    </lineage>
</organism>
<evidence type="ECO:0000256" key="5">
    <source>
        <dbReference type="PROSITE-ProRule" id="PRU00335"/>
    </source>
</evidence>
<proteinExistence type="predicted"/>
<dbReference type="InterPro" id="IPR041490">
    <property type="entry name" value="KstR2_TetR_C"/>
</dbReference>
<dbReference type="SUPFAM" id="SSF48498">
    <property type="entry name" value="Tetracyclin repressor-like, C-terminal domain"/>
    <property type="match status" value="1"/>
</dbReference>